<evidence type="ECO:0000313" key="2">
    <source>
        <dbReference type="EMBL" id="GII36270.1"/>
    </source>
</evidence>
<name>A0A8J3UBZ9_9ACTN</name>
<keyword evidence="3" id="KW-1185">Reference proteome</keyword>
<dbReference type="AlphaFoldDB" id="A0A8J3UBZ9"/>
<feature type="region of interest" description="Disordered" evidence="1">
    <location>
        <begin position="88"/>
        <end position="125"/>
    </location>
</feature>
<evidence type="ECO:0000256" key="1">
    <source>
        <dbReference type="SAM" id="MobiDB-lite"/>
    </source>
</evidence>
<comment type="caution">
    <text evidence="2">The sequence shown here is derived from an EMBL/GenBank/DDBJ whole genome shotgun (WGS) entry which is preliminary data.</text>
</comment>
<accession>A0A8J3UBZ9</accession>
<dbReference type="EMBL" id="BOOP01000004">
    <property type="protein sequence ID" value="GII36270.1"/>
    <property type="molecule type" value="Genomic_DNA"/>
</dbReference>
<protein>
    <submittedName>
        <fullName evidence="2">Uncharacterized protein</fullName>
    </submittedName>
</protein>
<reference evidence="2 3" key="1">
    <citation type="submission" date="2021-01" db="EMBL/GenBank/DDBJ databases">
        <title>Whole genome shotgun sequence of Planotetraspora phitsanulokensis NBRC 104273.</title>
        <authorList>
            <person name="Komaki H."/>
            <person name="Tamura T."/>
        </authorList>
    </citation>
    <scope>NUCLEOTIDE SEQUENCE [LARGE SCALE GENOMIC DNA]</scope>
    <source>
        <strain evidence="2 3">NBRC 104273</strain>
    </source>
</reference>
<evidence type="ECO:0000313" key="3">
    <source>
        <dbReference type="Proteomes" id="UP000622547"/>
    </source>
</evidence>
<gene>
    <name evidence="2" type="ORF">Pph01_12730</name>
</gene>
<proteinExistence type="predicted"/>
<sequence length="125" mass="13032">MVGVADASAEAGAAGAWASPNTKAPRIAAPNGAEDRYLRMVPPLRIAGVRRLRISNHRWHRSPEASRRVGGYWAGSGAIKRIDMTSRFPAPGSGLHGDATPMGGRLPADWKPSGHGGAGSDCVLP</sequence>
<feature type="region of interest" description="Disordered" evidence="1">
    <location>
        <begin position="12"/>
        <end position="31"/>
    </location>
</feature>
<dbReference type="Proteomes" id="UP000622547">
    <property type="component" value="Unassembled WGS sequence"/>
</dbReference>
<organism evidence="2 3">
    <name type="scientific">Planotetraspora phitsanulokensis</name>
    <dbReference type="NCBI Taxonomy" id="575192"/>
    <lineage>
        <taxon>Bacteria</taxon>
        <taxon>Bacillati</taxon>
        <taxon>Actinomycetota</taxon>
        <taxon>Actinomycetes</taxon>
        <taxon>Streptosporangiales</taxon>
        <taxon>Streptosporangiaceae</taxon>
        <taxon>Planotetraspora</taxon>
    </lineage>
</organism>